<dbReference type="InterPro" id="IPR000515">
    <property type="entry name" value="MetI-like"/>
</dbReference>
<organism evidence="9 10">
    <name type="scientific">Rothia santali</name>
    <dbReference type="NCBI Taxonomy" id="2949643"/>
    <lineage>
        <taxon>Bacteria</taxon>
        <taxon>Bacillati</taxon>
        <taxon>Actinomycetota</taxon>
        <taxon>Actinomycetes</taxon>
        <taxon>Micrococcales</taxon>
        <taxon>Micrococcaceae</taxon>
        <taxon>Rothia</taxon>
    </lineage>
</organism>
<feature type="transmembrane region" description="Helical" evidence="7">
    <location>
        <begin position="12"/>
        <end position="31"/>
    </location>
</feature>
<proteinExistence type="inferred from homology"/>
<dbReference type="PANTHER" id="PTHR43163">
    <property type="entry name" value="DIPEPTIDE TRANSPORT SYSTEM PERMEASE PROTEIN DPPB-RELATED"/>
    <property type="match status" value="1"/>
</dbReference>
<dbReference type="Proteomes" id="UP001139502">
    <property type="component" value="Unassembled WGS sequence"/>
</dbReference>
<keyword evidence="4 7" id="KW-0812">Transmembrane</keyword>
<feature type="transmembrane region" description="Helical" evidence="7">
    <location>
        <begin position="101"/>
        <end position="125"/>
    </location>
</feature>
<keyword evidence="3" id="KW-1003">Cell membrane</keyword>
<feature type="transmembrane region" description="Helical" evidence="7">
    <location>
        <begin position="229"/>
        <end position="255"/>
    </location>
</feature>
<dbReference type="SUPFAM" id="SSF161098">
    <property type="entry name" value="MetI-like"/>
    <property type="match status" value="1"/>
</dbReference>
<protein>
    <submittedName>
        <fullName evidence="9">ABC transporter permease</fullName>
    </submittedName>
</protein>
<dbReference type="EMBL" id="JANAFB010000049">
    <property type="protein sequence ID" value="MCP3427054.1"/>
    <property type="molecule type" value="Genomic_DNA"/>
</dbReference>
<feature type="transmembrane region" description="Helical" evidence="7">
    <location>
        <begin position="275"/>
        <end position="301"/>
    </location>
</feature>
<dbReference type="Pfam" id="PF00528">
    <property type="entry name" value="BPD_transp_1"/>
    <property type="match status" value="1"/>
</dbReference>
<evidence type="ECO:0000256" key="1">
    <source>
        <dbReference type="ARBA" id="ARBA00004651"/>
    </source>
</evidence>
<dbReference type="PANTHER" id="PTHR43163:SF6">
    <property type="entry name" value="DIPEPTIDE TRANSPORT SYSTEM PERMEASE PROTEIN DPPB-RELATED"/>
    <property type="match status" value="1"/>
</dbReference>
<evidence type="ECO:0000259" key="8">
    <source>
        <dbReference type="PROSITE" id="PS50928"/>
    </source>
</evidence>
<sequence>MRYIALRIGQAALVLFVAFTIASLLLAILPGDGVMARYANPELGLSTAEIDGIREASGANAPWYVQYWLSLTGFLRGDFGYSVSSGAAVSDLIGAALPSTLALAATAFVAAALVAVVIAVAATYGRVGWLRRAFDSVPSIFISVPVFWFGIILAQVFSFQLGWVSVVDPGPVESLVLPAATLVLPISAPIAQVLIRSIDEVRAQPFVRVSQAKGARPGWLLTHSVARNAALPALTIAGLVFGELVGGAVVTETVFGRAGIGQLTAQAVSTRDNPVLLAVVVLATLGYVVVNLLVDLLYPVIDVRLRKGRARPIPASRRIGDVDSAPRHAHREVVS</sequence>
<evidence type="ECO:0000256" key="5">
    <source>
        <dbReference type="ARBA" id="ARBA00022989"/>
    </source>
</evidence>
<evidence type="ECO:0000313" key="9">
    <source>
        <dbReference type="EMBL" id="MCP3427054.1"/>
    </source>
</evidence>
<comment type="caution">
    <text evidence="9">The sequence shown here is derived from an EMBL/GenBank/DDBJ whole genome shotgun (WGS) entry which is preliminary data.</text>
</comment>
<feature type="transmembrane region" description="Helical" evidence="7">
    <location>
        <begin position="137"/>
        <end position="163"/>
    </location>
</feature>
<evidence type="ECO:0000256" key="2">
    <source>
        <dbReference type="ARBA" id="ARBA00022448"/>
    </source>
</evidence>
<evidence type="ECO:0000256" key="4">
    <source>
        <dbReference type="ARBA" id="ARBA00022692"/>
    </source>
</evidence>
<gene>
    <name evidence="9" type="ORF">NBM05_13800</name>
</gene>
<comment type="subcellular location">
    <subcellularLocation>
        <location evidence="1 7">Cell membrane</location>
        <topology evidence="1 7">Multi-pass membrane protein</topology>
    </subcellularLocation>
</comment>
<feature type="domain" description="ABC transmembrane type-1" evidence="8">
    <location>
        <begin position="97"/>
        <end position="298"/>
    </location>
</feature>
<reference evidence="9" key="1">
    <citation type="submission" date="2022-06" db="EMBL/GenBank/DDBJ databases">
        <title>Rothia sp. isolated from sandalwood seedling.</title>
        <authorList>
            <person name="Tuikhar N."/>
            <person name="Kirdat K."/>
            <person name="Thorat V."/>
            <person name="Swetha P."/>
            <person name="Padma S."/>
            <person name="Sundararaj R."/>
            <person name="Yadav A."/>
        </authorList>
    </citation>
    <scope>NUCLEOTIDE SEQUENCE</scope>
    <source>
        <strain evidence="9">AR01</strain>
    </source>
</reference>
<dbReference type="AlphaFoldDB" id="A0A9X2HGS0"/>
<evidence type="ECO:0000256" key="3">
    <source>
        <dbReference type="ARBA" id="ARBA00022475"/>
    </source>
</evidence>
<accession>A0A9X2HGS0</accession>
<feature type="transmembrane region" description="Helical" evidence="7">
    <location>
        <begin position="175"/>
        <end position="195"/>
    </location>
</feature>
<dbReference type="GO" id="GO:0055085">
    <property type="term" value="P:transmembrane transport"/>
    <property type="evidence" value="ECO:0007669"/>
    <property type="project" value="InterPro"/>
</dbReference>
<name>A0A9X2HGS0_9MICC</name>
<keyword evidence="5 7" id="KW-1133">Transmembrane helix</keyword>
<evidence type="ECO:0000313" key="10">
    <source>
        <dbReference type="Proteomes" id="UP001139502"/>
    </source>
</evidence>
<keyword evidence="10" id="KW-1185">Reference proteome</keyword>
<comment type="similarity">
    <text evidence="7">Belongs to the binding-protein-dependent transport system permease family.</text>
</comment>
<dbReference type="GO" id="GO:0005886">
    <property type="term" value="C:plasma membrane"/>
    <property type="evidence" value="ECO:0007669"/>
    <property type="project" value="UniProtKB-SubCell"/>
</dbReference>
<dbReference type="RefSeq" id="WP_254168650.1">
    <property type="nucleotide sequence ID" value="NZ_JANAFB010000049.1"/>
</dbReference>
<evidence type="ECO:0000256" key="7">
    <source>
        <dbReference type="RuleBase" id="RU363032"/>
    </source>
</evidence>
<dbReference type="Gene3D" id="1.10.3720.10">
    <property type="entry name" value="MetI-like"/>
    <property type="match status" value="1"/>
</dbReference>
<keyword evidence="6 7" id="KW-0472">Membrane</keyword>
<dbReference type="InterPro" id="IPR035906">
    <property type="entry name" value="MetI-like_sf"/>
</dbReference>
<dbReference type="PROSITE" id="PS50928">
    <property type="entry name" value="ABC_TM1"/>
    <property type="match status" value="1"/>
</dbReference>
<evidence type="ECO:0000256" key="6">
    <source>
        <dbReference type="ARBA" id="ARBA00023136"/>
    </source>
</evidence>
<dbReference type="CDD" id="cd06261">
    <property type="entry name" value="TM_PBP2"/>
    <property type="match status" value="1"/>
</dbReference>
<keyword evidence="2 7" id="KW-0813">Transport</keyword>